<evidence type="ECO:0000256" key="3">
    <source>
        <dbReference type="ARBA" id="ARBA00004240"/>
    </source>
</evidence>
<dbReference type="EMBL" id="JADCNM010000014">
    <property type="protein sequence ID" value="KAG0453445.1"/>
    <property type="molecule type" value="Genomic_DNA"/>
</dbReference>
<evidence type="ECO:0000313" key="14">
    <source>
        <dbReference type="EMBL" id="KAG0452387.1"/>
    </source>
</evidence>
<evidence type="ECO:0000313" key="16">
    <source>
        <dbReference type="Proteomes" id="UP000636800"/>
    </source>
</evidence>
<evidence type="ECO:0000256" key="12">
    <source>
        <dbReference type="ARBA" id="ARBA00023242"/>
    </source>
</evidence>
<evidence type="ECO:0000256" key="8">
    <source>
        <dbReference type="ARBA" id="ARBA00022692"/>
    </source>
</evidence>
<dbReference type="GO" id="GO:0016020">
    <property type="term" value="C:membrane"/>
    <property type="evidence" value="ECO:0007669"/>
    <property type="project" value="UniProtKB-SubCell"/>
</dbReference>
<evidence type="ECO:0000313" key="15">
    <source>
        <dbReference type="EMBL" id="KAG0453445.1"/>
    </source>
</evidence>
<evidence type="ECO:0000256" key="2">
    <source>
        <dbReference type="ARBA" id="ARBA00004141"/>
    </source>
</evidence>
<feature type="transmembrane region" description="Helical" evidence="13">
    <location>
        <begin position="49"/>
        <end position="67"/>
    </location>
</feature>
<organism evidence="14 16">
    <name type="scientific">Vanilla planifolia</name>
    <name type="common">Vanilla</name>
    <dbReference type="NCBI Taxonomy" id="51239"/>
    <lineage>
        <taxon>Eukaryota</taxon>
        <taxon>Viridiplantae</taxon>
        <taxon>Streptophyta</taxon>
        <taxon>Embryophyta</taxon>
        <taxon>Tracheophyta</taxon>
        <taxon>Spermatophyta</taxon>
        <taxon>Magnoliopsida</taxon>
        <taxon>Liliopsida</taxon>
        <taxon>Asparagales</taxon>
        <taxon>Orchidaceae</taxon>
        <taxon>Vanilloideae</taxon>
        <taxon>Vanilleae</taxon>
        <taxon>Vanilla</taxon>
    </lineage>
</organism>
<dbReference type="AlphaFoldDB" id="A0A835PIS6"/>
<keyword evidence="11 13" id="KW-0472">Membrane</keyword>
<dbReference type="Proteomes" id="UP000636800">
    <property type="component" value="Unassembled WGS sequence"/>
</dbReference>
<keyword evidence="6" id="KW-0217">Developmental protein</keyword>
<keyword evidence="9" id="KW-0256">Endoplasmic reticulum</keyword>
<keyword evidence="10 13" id="KW-1133">Transmembrane helix</keyword>
<keyword evidence="7" id="KW-0963">Cytoplasm</keyword>
<dbReference type="InterPro" id="IPR037468">
    <property type="entry name" value="ARGOS/ARL/OSR1"/>
</dbReference>
<name>A0A835PIS6_VANPL</name>
<dbReference type="GO" id="GO:0009725">
    <property type="term" value="P:response to hormone"/>
    <property type="evidence" value="ECO:0007669"/>
    <property type="project" value="UniProtKB-ARBA"/>
</dbReference>
<evidence type="ECO:0000256" key="4">
    <source>
        <dbReference type="ARBA" id="ARBA00004496"/>
    </source>
</evidence>
<dbReference type="GO" id="GO:0046622">
    <property type="term" value="P:positive regulation of organ growth"/>
    <property type="evidence" value="ECO:0007669"/>
    <property type="project" value="InterPro"/>
</dbReference>
<dbReference type="GO" id="GO:0005634">
    <property type="term" value="C:nucleus"/>
    <property type="evidence" value="ECO:0007669"/>
    <property type="project" value="UniProtKB-SubCell"/>
</dbReference>
<evidence type="ECO:0000256" key="13">
    <source>
        <dbReference type="SAM" id="Phobius"/>
    </source>
</evidence>
<comment type="subcellular location">
    <subcellularLocation>
        <location evidence="4">Cytoplasm</location>
    </subcellularLocation>
    <subcellularLocation>
        <location evidence="3">Endoplasmic reticulum</location>
    </subcellularLocation>
    <subcellularLocation>
        <location evidence="2">Membrane</location>
        <topology evidence="2">Multi-pass membrane protein</topology>
    </subcellularLocation>
    <subcellularLocation>
        <location evidence="1">Nucleus</location>
    </subcellularLocation>
</comment>
<accession>A0A835PIS6</accession>
<keyword evidence="12" id="KW-0539">Nucleus</keyword>
<evidence type="ECO:0000313" key="17">
    <source>
        <dbReference type="Proteomes" id="UP000639772"/>
    </source>
</evidence>
<feature type="transmembrane region" description="Helical" evidence="13">
    <location>
        <begin position="21"/>
        <end position="43"/>
    </location>
</feature>
<comment type="similarity">
    <text evidence="5">Belongs to the plant organ size related (OSR) protein family.</text>
</comment>
<evidence type="ECO:0000256" key="1">
    <source>
        <dbReference type="ARBA" id="ARBA00004123"/>
    </source>
</evidence>
<protein>
    <submittedName>
        <fullName evidence="14">Uncharacterized protein</fullName>
    </submittedName>
</protein>
<evidence type="ECO:0000256" key="5">
    <source>
        <dbReference type="ARBA" id="ARBA00006891"/>
    </source>
</evidence>
<evidence type="ECO:0000256" key="9">
    <source>
        <dbReference type="ARBA" id="ARBA00022824"/>
    </source>
</evidence>
<keyword evidence="16" id="KW-1185">Reference proteome</keyword>
<gene>
    <name evidence="15" type="ORF">HPP92_024749</name>
    <name evidence="14" type="ORF">HPP92_025051</name>
</gene>
<comment type="caution">
    <text evidence="14">The sequence shown here is derived from an EMBL/GenBank/DDBJ whole genome shotgun (WGS) entry which is preliminary data.</text>
</comment>
<keyword evidence="8 13" id="KW-0812">Transmembrane</keyword>
<dbReference type="Proteomes" id="UP000639772">
    <property type="component" value="Unassembled WGS sequence"/>
</dbReference>
<dbReference type="PANTHER" id="PTHR36023">
    <property type="entry name" value="ARGOS-LIKE PROTEIN"/>
    <property type="match status" value="1"/>
</dbReference>
<sequence>METADSGREKTEIDAPLLRRWATALLLGLAAALLLLPLVLPPLPPPPHLLLLLPIAIMLLLVFLCFLPREVYPADISLCTHIISLENMLAVGGVQRRSPAASKVTPNTNPAARKSKGCLETRQSFDAIRKHCLLLVCNEKLLIRLKQCS</sequence>
<dbReference type="EMBL" id="JADCNL010000014">
    <property type="protein sequence ID" value="KAG0452387.1"/>
    <property type="molecule type" value="Genomic_DNA"/>
</dbReference>
<dbReference type="GO" id="GO:0005783">
    <property type="term" value="C:endoplasmic reticulum"/>
    <property type="evidence" value="ECO:0007669"/>
    <property type="project" value="UniProtKB-SubCell"/>
</dbReference>
<evidence type="ECO:0000256" key="11">
    <source>
        <dbReference type="ARBA" id="ARBA00023136"/>
    </source>
</evidence>
<reference evidence="16 17" key="1">
    <citation type="journal article" date="2020" name="Nat. Food">
        <title>A phased Vanilla planifolia genome enables genetic improvement of flavour and production.</title>
        <authorList>
            <person name="Hasing T."/>
            <person name="Tang H."/>
            <person name="Brym M."/>
            <person name="Khazi F."/>
            <person name="Huang T."/>
            <person name="Chambers A.H."/>
        </authorList>
    </citation>
    <scope>NUCLEOTIDE SEQUENCE [LARGE SCALE GENOMIC DNA]</scope>
    <source>
        <tissue evidence="14">Leaf</tissue>
    </source>
</reference>
<evidence type="ECO:0000256" key="10">
    <source>
        <dbReference type="ARBA" id="ARBA00022989"/>
    </source>
</evidence>
<evidence type="ECO:0000256" key="7">
    <source>
        <dbReference type="ARBA" id="ARBA00022490"/>
    </source>
</evidence>
<proteinExistence type="inferred from homology"/>
<evidence type="ECO:0000256" key="6">
    <source>
        <dbReference type="ARBA" id="ARBA00022473"/>
    </source>
</evidence>
<dbReference type="PANTHER" id="PTHR36023:SF3">
    <property type="entry name" value="ARGOS-LIKE PROTEIN"/>
    <property type="match status" value="1"/>
</dbReference>